<dbReference type="AlphaFoldDB" id="A0A8X6YKB8"/>
<gene>
    <name evidence="1" type="ORF">TNIN_326161</name>
</gene>
<accession>A0A8X6YKB8</accession>
<dbReference type="EMBL" id="BMAV01020789">
    <property type="protein sequence ID" value="GFY74501.1"/>
    <property type="molecule type" value="Genomic_DNA"/>
</dbReference>
<reference evidence="1" key="1">
    <citation type="submission" date="2020-08" db="EMBL/GenBank/DDBJ databases">
        <title>Multicomponent nature underlies the extraordinary mechanical properties of spider dragline silk.</title>
        <authorList>
            <person name="Kono N."/>
            <person name="Nakamura H."/>
            <person name="Mori M."/>
            <person name="Yoshida Y."/>
            <person name="Ohtoshi R."/>
            <person name="Malay A.D."/>
            <person name="Moran D.A.P."/>
            <person name="Tomita M."/>
            <person name="Numata K."/>
            <person name="Arakawa K."/>
        </authorList>
    </citation>
    <scope>NUCLEOTIDE SEQUENCE</scope>
</reference>
<proteinExistence type="predicted"/>
<comment type="caution">
    <text evidence="1">The sequence shown here is derived from an EMBL/GenBank/DDBJ whole genome shotgun (WGS) entry which is preliminary data.</text>
</comment>
<sequence length="98" mass="11102">MSEIDKAHNESSSPVKEISFLFQDHVAASPPGFTLSLARQHPGRAFEFLRPSLGVEVGIHPSLNLQTIFRNFFFSPTNTYRNIRISITYSNISTQGWF</sequence>
<evidence type="ECO:0000313" key="1">
    <source>
        <dbReference type="EMBL" id="GFY74501.1"/>
    </source>
</evidence>
<organism evidence="1 2">
    <name type="scientific">Trichonephila inaurata madagascariensis</name>
    <dbReference type="NCBI Taxonomy" id="2747483"/>
    <lineage>
        <taxon>Eukaryota</taxon>
        <taxon>Metazoa</taxon>
        <taxon>Ecdysozoa</taxon>
        <taxon>Arthropoda</taxon>
        <taxon>Chelicerata</taxon>
        <taxon>Arachnida</taxon>
        <taxon>Araneae</taxon>
        <taxon>Araneomorphae</taxon>
        <taxon>Entelegynae</taxon>
        <taxon>Araneoidea</taxon>
        <taxon>Nephilidae</taxon>
        <taxon>Trichonephila</taxon>
        <taxon>Trichonephila inaurata</taxon>
    </lineage>
</organism>
<keyword evidence="2" id="KW-1185">Reference proteome</keyword>
<protein>
    <submittedName>
        <fullName evidence="1">Uncharacterized protein</fullName>
    </submittedName>
</protein>
<evidence type="ECO:0000313" key="2">
    <source>
        <dbReference type="Proteomes" id="UP000886998"/>
    </source>
</evidence>
<name>A0A8X6YKB8_9ARAC</name>
<dbReference type="Proteomes" id="UP000886998">
    <property type="component" value="Unassembled WGS sequence"/>
</dbReference>